<keyword evidence="3" id="KW-0808">Transferase</keyword>
<feature type="binding site" evidence="8">
    <location>
        <position position="325"/>
    </location>
    <ligand>
        <name>ATP</name>
        <dbReference type="ChEBI" id="CHEBI:30616"/>
    </ligand>
</feature>
<proteinExistence type="inferred from homology"/>
<dbReference type="Pfam" id="PF00069">
    <property type="entry name" value="Pkinase"/>
    <property type="match status" value="1"/>
</dbReference>
<evidence type="ECO:0000313" key="11">
    <source>
        <dbReference type="EMBL" id="KAB8338702.1"/>
    </source>
</evidence>
<dbReference type="Proteomes" id="UP000327013">
    <property type="component" value="Unassembled WGS sequence"/>
</dbReference>
<evidence type="ECO:0000256" key="3">
    <source>
        <dbReference type="ARBA" id="ARBA00022679"/>
    </source>
</evidence>
<dbReference type="FunFam" id="1.10.510.10:FF:000078">
    <property type="entry name" value="Serine/threonine-protein kinase PRP4 homolog"/>
    <property type="match status" value="1"/>
</dbReference>
<dbReference type="PROSITE" id="PS50011">
    <property type="entry name" value="PROTEIN_KINASE_DOM"/>
    <property type="match status" value="1"/>
</dbReference>
<evidence type="ECO:0000256" key="2">
    <source>
        <dbReference type="ARBA" id="ARBA00022527"/>
    </source>
</evidence>
<dbReference type="EMBL" id="VIBQ01000010">
    <property type="protein sequence ID" value="KAB8338702.1"/>
    <property type="molecule type" value="Genomic_DNA"/>
</dbReference>
<keyword evidence="4 8" id="KW-0547">Nucleotide-binding</keyword>
<evidence type="ECO:0000256" key="1">
    <source>
        <dbReference type="ARBA" id="ARBA00012513"/>
    </source>
</evidence>
<feature type="compositionally biased region" description="Basic residues" evidence="9">
    <location>
        <begin position="54"/>
        <end position="66"/>
    </location>
</feature>
<keyword evidence="5" id="KW-0418">Kinase</keyword>
<dbReference type="Gene3D" id="1.10.510.10">
    <property type="entry name" value="Transferase(Phosphotransferase) domain 1"/>
    <property type="match status" value="1"/>
</dbReference>
<dbReference type="PROSITE" id="PS00107">
    <property type="entry name" value="PROTEIN_KINASE_ATP"/>
    <property type="match status" value="1"/>
</dbReference>
<feature type="region of interest" description="Disordered" evidence="9">
    <location>
        <begin position="1"/>
        <end position="131"/>
    </location>
</feature>
<dbReference type="OrthoDB" id="3967at2759"/>
<feature type="compositionally biased region" description="Basic and acidic residues" evidence="9">
    <location>
        <begin position="67"/>
        <end position="91"/>
    </location>
</feature>
<dbReference type="InterPro" id="IPR050494">
    <property type="entry name" value="Ser_Thr_dual-spec_kinase"/>
</dbReference>
<keyword evidence="2" id="KW-0723">Serine/threonine-protein kinase</keyword>
<keyword evidence="6 8" id="KW-0067">ATP-binding</keyword>
<evidence type="ECO:0000256" key="4">
    <source>
        <dbReference type="ARBA" id="ARBA00022741"/>
    </source>
</evidence>
<keyword evidence="12" id="KW-1185">Reference proteome</keyword>
<name>A0A5N6KPX3_9ROSI</name>
<organism evidence="11 12">
    <name type="scientific">Carpinus fangiana</name>
    <dbReference type="NCBI Taxonomy" id="176857"/>
    <lineage>
        <taxon>Eukaryota</taxon>
        <taxon>Viridiplantae</taxon>
        <taxon>Streptophyta</taxon>
        <taxon>Embryophyta</taxon>
        <taxon>Tracheophyta</taxon>
        <taxon>Spermatophyta</taxon>
        <taxon>Magnoliopsida</taxon>
        <taxon>eudicotyledons</taxon>
        <taxon>Gunneridae</taxon>
        <taxon>Pentapetalae</taxon>
        <taxon>rosids</taxon>
        <taxon>fabids</taxon>
        <taxon>Fagales</taxon>
        <taxon>Betulaceae</taxon>
        <taxon>Carpinus</taxon>
    </lineage>
</organism>
<sequence length="656" mass="74035">MSSQRNSDSEPFLHRTRNRDVHHARQNDGRFQSSNHGMSRRLRDEATPPPQSPRRSRSPSRNHSRRERSPNHSYQHKDDGLNHAPDNRREGMQLVAHGSGRRGPAGYRTKSNGSVARQSSGISVGGQEQQEGTKMGVVGLQQHEGSKIVETLLPQQLNADGTDMPSLRDSAEDVLTVEVTVEERRKRREAIRAKHIISVPDALNTGLMLENELDVAPPISEKAAASVNEQPVLDDMFASDNDDDMFAEVTSRKLTPDPERIEAMADMENALADNWDDPNGYYRFTKDEILDSRYKLLDSHGLGKGMFSNVVRASDISTDSLVAIKIIRNNESMRKAAMKEMRILEKLAEEDPGDEKHIIRLHRSFMHKGHLCMVFENLSQDLRELLKKFGRDQGFDMSAIRTYARQLFLGLQLLQQSNIIHADLKPDNILACAAPHSIIKICDLGSAFDASEAGDTPELASRFYRAPEVMLGIPYDFGIDMWSIGCTLFELFTGHILFTGSTNNQMLRAIMECRGMLTARFVERGEHSFEHFEPNPHLAFRSVEVDPTSGMERARLIQTFKRPEKELRAMLLAANPDLTARVDKKPTFTEKLEQEKKVKELNCFADLLDKCLKTNPEHRIRPIDALQHDFFGNMHAGLTPKFKPAFSRPAAAPKKT</sequence>
<dbReference type="Gene3D" id="3.30.200.20">
    <property type="entry name" value="Phosphorylase Kinase, domain 1"/>
    <property type="match status" value="1"/>
</dbReference>
<evidence type="ECO:0000256" key="5">
    <source>
        <dbReference type="ARBA" id="ARBA00022777"/>
    </source>
</evidence>
<evidence type="ECO:0000256" key="6">
    <source>
        <dbReference type="ARBA" id="ARBA00022840"/>
    </source>
</evidence>
<evidence type="ECO:0000256" key="8">
    <source>
        <dbReference type="PROSITE-ProRule" id="PRU10141"/>
    </source>
</evidence>
<evidence type="ECO:0000256" key="7">
    <source>
        <dbReference type="ARBA" id="ARBA00023596"/>
    </source>
</evidence>
<feature type="domain" description="Protein kinase" evidence="10">
    <location>
        <begin position="296"/>
        <end position="631"/>
    </location>
</feature>
<dbReference type="PANTHER" id="PTHR24058:SF103">
    <property type="entry name" value="SERINE_THREONINE-PROTEIN KINASE PRP4 HOMOLOG"/>
    <property type="match status" value="1"/>
</dbReference>
<gene>
    <name evidence="11" type="ORF">FH972_021647</name>
</gene>
<feature type="compositionally biased region" description="Basic and acidic residues" evidence="9">
    <location>
        <begin position="7"/>
        <end position="28"/>
    </location>
</feature>
<dbReference type="InterPro" id="IPR017441">
    <property type="entry name" value="Protein_kinase_ATP_BS"/>
</dbReference>
<evidence type="ECO:0000313" key="12">
    <source>
        <dbReference type="Proteomes" id="UP000327013"/>
    </source>
</evidence>
<dbReference type="SMART" id="SM00220">
    <property type="entry name" value="S_TKc"/>
    <property type="match status" value="1"/>
</dbReference>
<dbReference type="InterPro" id="IPR011009">
    <property type="entry name" value="Kinase-like_dom_sf"/>
</dbReference>
<dbReference type="PANTHER" id="PTHR24058">
    <property type="entry name" value="DUAL SPECIFICITY PROTEIN KINASE"/>
    <property type="match status" value="1"/>
</dbReference>
<reference evidence="11 12" key="1">
    <citation type="submission" date="2019-06" db="EMBL/GenBank/DDBJ databases">
        <title>A chromosomal-level reference genome of Carpinus fangiana (Coryloideae, Betulaceae).</title>
        <authorList>
            <person name="Yang X."/>
            <person name="Wang Z."/>
            <person name="Zhang L."/>
            <person name="Hao G."/>
            <person name="Liu J."/>
            <person name="Yang Y."/>
        </authorList>
    </citation>
    <scope>NUCLEOTIDE SEQUENCE [LARGE SCALE GENOMIC DNA]</scope>
    <source>
        <strain evidence="11">Cfa_2016G</strain>
        <tissue evidence="11">Leaf</tissue>
    </source>
</reference>
<comment type="caution">
    <text evidence="11">The sequence shown here is derived from an EMBL/GenBank/DDBJ whole genome shotgun (WGS) entry which is preliminary data.</text>
</comment>
<dbReference type="GO" id="GO:0004674">
    <property type="term" value="F:protein serine/threonine kinase activity"/>
    <property type="evidence" value="ECO:0007669"/>
    <property type="project" value="UniProtKB-KW"/>
</dbReference>
<evidence type="ECO:0000256" key="9">
    <source>
        <dbReference type="SAM" id="MobiDB-lite"/>
    </source>
</evidence>
<dbReference type="AlphaFoldDB" id="A0A5N6KPX3"/>
<evidence type="ECO:0000259" key="10">
    <source>
        <dbReference type="PROSITE" id="PS50011"/>
    </source>
</evidence>
<dbReference type="EC" id="2.7.11.1" evidence="1"/>
<protein>
    <recommendedName>
        <fullName evidence="1">non-specific serine/threonine protein kinase</fullName>
        <ecNumber evidence="1">2.7.11.1</ecNumber>
    </recommendedName>
</protein>
<comment type="similarity">
    <text evidence="7">Belongs to the protein kinase superfamily. CMGC Ser/Thr protein kinase family.</text>
</comment>
<dbReference type="InterPro" id="IPR000719">
    <property type="entry name" value="Prot_kinase_dom"/>
</dbReference>
<dbReference type="SUPFAM" id="SSF56112">
    <property type="entry name" value="Protein kinase-like (PK-like)"/>
    <property type="match status" value="1"/>
</dbReference>
<accession>A0A5N6KPX3</accession>
<feature type="compositionally biased region" description="Polar residues" evidence="9">
    <location>
        <begin position="109"/>
        <end position="131"/>
    </location>
</feature>
<dbReference type="GO" id="GO:0005524">
    <property type="term" value="F:ATP binding"/>
    <property type="evidence" value="ECO:0007669"/>
    <property type="project" value="UniProtKB-UniRule"/>
</dbReference>